<dbReference type="EMBL" id="BARS01002272">
    <property type="protein sequence ID" value="GAF83627.1"/>
    <property type="molecule type" value="Genomic_DNA"/>
</dbReference>
<accession>X0T621</accession>
<keyword evidence="1" id="KW-0175">Coiled coil</keyword>
<reference evidence="2" key="1">
    <citation type="journal article" date="2014" name="Front. Microbiol.">
        <title>High frequency of phylogenetically diverse reductive dehalogenase-homologous genes in deep subseafloor sedimentary metagenomes.</title>
        <authorList>
            <person name="Kawai M."/>
            <person name="Futagami T."/>
            <person name="Toyoda A."/>
            <person name="Takaki Y."/>
            <person name="Nishi S."/>
            <person name="Hori S."/>
            <person name="Arai W."/>
            <person name="Tsubouchi T."/>
            <person name="Morono Y."/>
            <person name="Uchiyama I."/>
            <person name="Ito T."/>
            <person name="Fujiyama A."/>
            <person name="Inagaki F."/>
            <person name="Takami H."/>
        </authorList>
    </citation>
    <scope>NUCLEOTIDE SEQUENCE</scope>
    <source>
        <strain evidence="2">Expedition CK06-06</strain>
    </source>
</reference>
<evidence type="ECO:0000313" key="2">
    <source>
        <dbReference type="EMBL" id="GAF83627.1"/>
    </source>
</evidence>
<proteinExistence type="predicted"/>
<name>X0T621_9ZZZZ</name>
<evidence type="ECO:0000256" key="1">
    <source>
        <dbReference type="SAM" id="Coils"/>
    </source>
</evidence>
<sequence length="164" mass="18727">MEPGWVALVKILSEILEEPYHWPVGRTVFQKIAYFATECGIPTGLHYRRGSFGPHAPDLKGVITRLVNNGLIREERLGRMFAVKVGPTFQDACKAYETELSNWRDKIEQLVDLLVRMQTKQAELAATVHFAAKSLGEQQKSKPSEADVLAEVMRWKRRRRPPPE</sequence>
<feature type="coiled-coil region" evidence="1">
    <location>
        <begin position="93"/>
        <end position="120"/>
    </location>
</feature>
<organism evidence="2">
    <name type="scientific">marine sediment metagenome</name>
    <dbReference type="NCBI Taxonomy" id="412755"/>
    <lineage>
        <taxon>unclassified sequences</taxon>
        <taxon>metagenomes</taxon>
        <taxon>ecological metagenomes</taxon>
    </lineage>
</organism>
<gene>
    <name evidence="2" type="ORF">S01H1_04285</name>
</gene>
<protein>
    <submittedName>
        <fullName evidence="2">Uncharacterized protein</fullName>
    </submittedName>
</protein>
<comment type="caution">
    <text evidence="2">The sequence shown here is derived from an EMBL/GenBank/DDBJ whole genome shotgun (WGS) entry which is preliminary data.</text>
</comment>
<dbReference type="AlphaFoldDB" id="X0T621"/>